<proteinExistence type="predicted"/>
<evidence type="ECO:0000313" key="1">
    <source>
        <dbReference type="EMBL" id="NMZ81504.1"/>
    </source>
</evidence>
<accession>A0AB36CZM0</accession>
<evidence type="ECO:0000313" key="2">
    <source>
        <dbReference type="Proteomes" id="UP000548707"/>
    </source>
</evidence>
<name>A0AB36CZM0_9PSED</name>
<dbReference type="EMBL" id="JAAQXV010000006">
    <property type="protein sequence ID" value="NMZ81504.1"/>
    <property type="molecule type" value="Genomic_DNA"/>
</dbReference>
<dbReference type="Proteomes" id="UP000548707">
    <property type="component" value="Unassembled WGS sequence"/>
</dbReference>
<protein>
    <recommendedName>
        <fullName evidence="3">Lipoprotein</fullName>
    </recommendedName>
</protein>
<gene>
    <name evidence="1" type="ORF">HBO26_19655</name>
</gene>
<reference evidence="1 2" key="1">
    <citation type="journal article" date="2020" name="Front. Microbiol.">
        <title>Genetic Organization of the aprX-lipA2 Operon Affects the Proteolytic Potential of Pseudomonas Species in Milk.</title>
        <authorList>
            <person name="Maier C."/>
            <person name="Huptas C."/>
            <person name="von Neubeck M."/>
            <person name="Scherer S."/>
            <person name="Wenning M."/>
            <person name="Lucking G."/>
        </authorList>
    </citation>
    <scope>NUCLEOTIDE SEQUENCE [LARGE SCALE GENOMIC DNA]</scope>
    <source>
        <strain evidence="1 2">WS 5114</strain>
    </source>
</reference>
<organism evidence="1 2">
    <name type="scientific">Pseudomonas mandelii</name>
    <dbReference type="NCBI Taxonomy" id="75612"/>
    <lineage>
        <taxon>Bacteria</taxon>
        <taxon>Pseudomonadati</taxon>
        <taxon>Pseudomonadota</taxon>
        <taxon>Gammaproteobacteria</taxon>
        <taxon>Pseudomonadales</taxon>
        <taxon>Pseudomonadaceae</taxon>
        <taxon>Pseudomonas</taxon>
    </lineage>
</organism>
<evidence type="ECO:0008006" key="3">
    <source>
        <dbReference type="Google" id="ProtNLM"/>
    </source>
</evidence>
<sequence length="242" mass="26786">MVASGCSAIKPADSFTLLTELPPGFSIKGEASYVPRTGESCTVPAREGRNQPGKKFFKQDLKVEAQTARFEIPLISNEGGCPLVLKRFDYEVDAKYGRTRLNIGRDYAGISFVDKAISTSPITHQNTLQRNCQWLFRTAGPKNNISKILSCKAVAAPTTPEAIQRDELLGKSLTAIFSLAHEELPYMGDTWIKFPEGWKRCLGKSIEDPYGFCNGNTTNFKPFKMPDGRDCTVYPNCTEQGL</sequence>
<comment type="caution">
    <text evidence="1">The sequence shown here is derived from an EMBL/GenBank/DDBJ whole genome shotgun (WGS) entry which is preliminary data.</text>
</comment>
<dbReference type="AlphaFoldDB" id="A0AB36CZM0"/>